<feature type="transmembrane region" description="Helical" evidence="2">
    <location>
        <begin position="90"/>
        <end position="114"/>
    </location>
</feature>
<keyword evidence="2" id="KW-0472">Membrane</keyword>
<organism evidence="3 4">
    <name type="scientific">Ciona intestinalis</name>
    <name type="common">Transparent sea squirt</name>
    <name type="synonym">Ascidia intestinalis</name>
    <dbReference type="NCBI Taxonomy" id="7719"/>
    <lineage>
        <taxon>Eukaryota</taxon>
        <taxon>Metazoa</taxon>
        <taxon>Chordata</taxon>
        <taxon>Tunicata</taxon>
        <taxon>Ascidiacea</taxon>
        <taxon>Phlebobranchia</taxon>
        <taxon>Cionidae</taxon>
        <taxon>Ciona</taxon>
    </lineage>
</organism>
<dbReference type="EMBL" id="EAAA01001388">
    <property type="status" value="NOT_ANNOTATED_CDS"/>
    <property type="molecule type" value="Genomic_DNA"/>
</dbReference>
<dbReference type="AlphaFoldDB" id="H2XK24"/>
<reference evidence="3" key="4">
    <citation type="submission" date="2025-09" db="UniProtKB">
        <authorList>
            <consortium name="Ensembl"/>
        </authorList>
    </citation>
    <scope>IDENTIFICATION</scope>
</reference>
<proteinExistence type="predicted"/>
<protein>
    <submittedName>
        <fullName evidence="3">Uncharacterized protein</fullName>
    </submittedName>
</protein>
<dbReference type="Proteomes" id="UP000008144">
    <property type="component" value="Chromosome 2"/>
</dbReference>
<keyword evidence="2" id="KW-1133">Transmembrane helix</keyword>
<dbReference type="HOGENOM" id="CLU_2048879_0_0_1"/>
<feature type="region of interest" description="Disordered" evidence="1">
    <location>
        <begin position="16"/>
        <end position="43"/>
    </location>
</feature>
<reference evidence="3" key="2">
    <citation type="journal article" date="2008" name="Genome Biol.">
        <title>Improved genome assembly and evidence-based global gene model set for the chordate Ciona intestinalis: new insight into intron and operon populations.</title>
        <authorList>
            <person name="Satou Y."/>
            <person name="Mineta K."/>
            <person name="Ogasawara M."/>
            <person name="Sasakura Y."/>
            <person name="Shoguchi E."/>
            <person name="Ueno K."/>
            <person name="Yamada L."/>
            <person name="Matsumoto J."/>
            <person name="Wasserscheid J."/>
            <person name="Dewar K."/>
            <person name="Wiley G.B."/>
            <person name="Macmil S.L."/>
            <person name="Roe B.A."/>
            <person name="Zeller R.W."/>
            <person name="Hastings K.E."/>
            <person name="Lemaire P."/>
            <person name="Lindquist E."/>
            <person name="Endo T."/>
            <person name="Hotta K."/>
            <person name="Inaba K."/>
        </authorList>
    </citation>
    <scope>NUCLEOTIDE SEQUENCE [LARGE SCALE GENOMIC DNA]</scope>
    <source>
        <strain evidence="3">wild type</strain>
    </source>
</reference>
<keyword evidence="4" id="KW-1185">Reference proteome</keyword>
<dbReference type="InParanoid" id="H2XK24"/>
<reference evidence="3" key="3">
    <citation type="submission" date="2025-08" db="UniProtKB">
        <authorList>
            <consortium name="Ensembl"/>
        </authorList>
    </citation>
    <scope>IDENTIFICATION</scope>
</reference>
<name>H2XK24_CIOIN</name>
<keyword evidence="2" id="KW-0812">Transmembrane</keyword>
<reference evidence="4" key="1">
    <citation type="journal article" date="2002" name="Science">
        <title>The draft genome of Ciona intestinalis: insights into chordate and vertebrate origins.</title>
        <authorList>
            <person name="Dehal P."/>
            <person name="Satou Y."/>
            <person name="Campbell R.K."/>
            <person name="Chapman J."/>
            <person name="Degnan B."/>
            <person name="De Tomaso A."/>
            <person name="Davidson B."/>
            <person name="Di Gregorio A."/>
            <person name="Gelpke M."/>
            <person name="Goodstein D.M."/>
            <person name="Harafuji N."/>
            <person name="Hastings K.E."/>
            <person name="Ho I."/>
            <person name="Hotta K."/>
            <person name="Huang W."/>
            <person name="Kawashima T."/>
            <person name="Lemaire P."/>
            <person name="Martinez D."/>
            <person name="Meinertzhagen I.A."/>
            <person name="Necula S."/>
            <person name="Nonaka M."/>
            <person name="Putnam N."/>
            <person name="Rash S."/>
            <person name="Saiga H."/>
            <person name="Satake M."/>
            <person name="Terry A."/>
            <person name="Yamada L."/>
            <person name="Wang H.G."/>
            <person name="Awazu S."/>
            <person name="Azumi K."/>
            <person name="Boore J."/>
            <person name="Branno M."/>
            <person name="Chin-Bow S."/>
            <person name="DeSantis R."/>
            <person name="Doyle S."/>
            <person name="Francino P."/>
            <person name="Keys D.N."/>
            <person name="Haga S."/>
            <person name="Hayashi H."/>
            <person name="Hino K."/>
            <person name="Imai K.S."/>
            <person name="Inaba K."/>
            <person name="Kano S."/>
            <person name="Kobayashi K."/>
            <person name="Kobayashi M."/>
            <person name="Lee B.I."/>
            <person name="Makabe K.W."/>
            <person name="Manohar C."/>
            <person name="Matassi G."/>
            <person name="Medina M."/>
            <person name="Mochizuki Y."/>
            <person name="Mount S."/>
            <person name="Morishita T."/>
            <person name="Miura S."/>
            <person name="Nakayama A."/>
            <person name="Nishizaka S."/>
            <person name="Nomoto H."/>
            <person name="Ohta F."/>
            <person name="Oishi K."/>
            <person name="Rigoutsos I."/>
            <person name="Sano M."/>
            <person name="Sasaki A."/>
            <person name="Sasakura Y."/>
            <person name="Shoguchi E."/>
            <person name="Shin-i T."/>
            <person name="Spagnuolo A."/>
            <person name="Stainier D."/>
            <person name="Suzuki M.M."/>
            <person name="Tassy O."/>
            <person name="Takatori N."/>
            <person name="Tokuoka M."/>
            <person name="Yagi K."/>
            <person name="Yoshizaki F."/>
            <person name="Wada S."/>
            <person name="Zhang C."/>
            <person name="Hyatt P.D."/>
            <person name="Larimer F."/>
            <person name="Detter C."/>
            <person name="Doggett N."/>
            <person name="Glavina T."/>
            <person name="Hawkins T."/>
            <person name="Richardson P."/>
            <person name="Lucas S."/>
            <person name="Kohara Y."/>
            <person name="Levine M."/>
            <person name="Satoh N."/>
            <person name="Rokhsar D.S."/>
        </authorList>
    </citation>
    <scope>NUCLEOTIDE SEQUENCE [LARGE SCALE GENOMIC DNA]</scope>
</reference>
<evidence type="ECO:0000313" key="4">
    <source>
        <dbReference type="Proteomes" id="UP000008144"/>
    </source>
</evidence>
<dbReference type="Ensembl" id="ENSCINT00000036143.1">
    <property type="protein sequence ID" value="ENSCINP00000030006.1"/>
    <property type="gene ID" value="ENSCING00000021829.1"/>
</dbReference>
<evidence type="ECO:0000256" key="2">
    <source>
        <dbReference type="SAM" id="Phobius"/>
    </source>
</evidence>
<evidence type="ECO:0000256" key="1">
    <source>
        <dbReference type="SAM" id="MobiDB-lite"/>
    </source>
</evidence>
<sequence>MAGMFTMLNNSHLRLDGSGSGGASSSWDDGGGRSSPGSRSPFLARKLNHLGTTSPKDIGTCRPAAGRERLPRSIRRQQIYHLHPFIRRSVCTIILAGFALTTGLVFLLLDILVLNQPVSM</sequence>
<accession>H2XK24</accession>
<evidence type="ECO:0000313" key="3">
    <source>
        <dbReference type="Ensembl" id="ENSCINP00000030006.1"/>
    </source>
</evidence>